<evidence type="ECO:0000313" key="2">
    <source>
        <dbReference type="Proteomes" id="UP000254070"/>
    </source>
</evidence>
<dbReference type="AlphaFoldDB" id="A0A377KP89"/>
<evidence type="ECO:0000313" key="1">
    <source>
        <dbReference type="EMBL" id="STP30833.1"/>
    </source>
</evidence>
<name>A0A377KP89_9ENTE</name>
<reference evidence="1 2" key="1">
    <citation type="submission" date="2018-06" db="EMBL/GenBank/DDBJ databases">
        <authorList>
            <consortium name="Pathogen Informatics"/>
            <person name="Doyle S."/>
        </authorList>
    </citation>
    <scope>NUCLEOTIDE SEQUENCE [LARGE SCALE GENOMIC DNA]</scope>
    <source>
        <strain evidence="1 2">NCTC8129</strain>
    </source>
</reference>
<organism evidence="1 2">
    <name type="scientific">Enterococcus durans</name>
    <dbReference type="NCBI Taxonomy" id="53345"/>
    <lineage>
        <taxon>Bacteria</taxon>
        <taxon>Bacillati</taxon>
        <taxon>Bacillota</taxon>
        <taxon>Bacilli</taxon>
        <taxon>Lactobacillales</taxon>
        <taxon>Enterococcaceae</taxon>
        <taxon>Enterococcus</taxon>
    </lineage>
</organism>
<protein>
    <submittedName>
        <fullName evidence="1">Uncharacterized protein</fullName>
    </submittedName>
</protein>
<gene>
    <name evidence="1" type="ORF">NCTC8129_03088</name>
</gene>
<dbReference type="EMBL" id="UGIF01000002">
    <property type="protein sequence ID" value="STP30833.1"/>
    <property type="molecule type" value="Genomic_DNA"/>
</dbReference>
<sequence length="40" mass="4693">MDQTGTMEFMLAHCQMMLVTRNLRIIWTEEAGTEVFNSEK</sequence>
<dbReference type="Proteomes" id="UP000254070">
    <property type="component" value="Unassembled WGS sequence"/>
</dbReference>
<proteinExistence type="predicted"/>
<accession>A0A377KP89</accession>